<reference evidence="4" key="3">
    <citation type="submission" date="2015-02" db="UniProtKB">
        <authorList>
            <consortium name="EnsemblProtists"/>
        </authorList>
    </citation>
    <scope>IDENTIFICATION</scope>
    <source>
        <strain evidence="4">DAOM BR144</strain>
    </source>
</reference>
<dbReference type="GO" id="GO:0016405">
    <property type="term" value="F:CoA-ligase activity"/>
    <property type="evidence" value="ECO:0007669"/>
    <property type="project" value="TreeGrafter"/>
</dbReference>
<dbReference type="eggNOG" id="KOG1176">
    <property type="taxonomic scope" value="Eukaryota"/>
</dbReference>
<dbReference type="SUPFAM" id="SSF56801">
    <property type="entry name" value="Acetyl-CoA synthetase-like"/>
    <property type="match status" value="1"/>
</dbReference>
<dbReference type="PANTHER" id="PTHR24096">
    <property type="entry name" value="LONG-CHAIN-FATTY-ACID--COA LIGASE"/>
    <property type="match status" value="1"/>
</dbReference>
<evidence type="ECO:0000256" key="2">
    <source>
        <dbReference type="ARBA" id="ARBA00022598"/>
    </source>
</evidence>
<evidence type="ECO:0000259" key="3">
    <source>
        <dbReference type="Pfam" id="PF00501"/>
    </source>
</evidence>
<dbReference type="InParanoid" id="K3WMF6"/>
<dbReference type="EnsemblProtists" id="PYU1_T006148">
    <property type="protein sequence ID" value="PYU1_T006148"/>
    <property type="gene ID" value="PYU1_G006136"/>
</dbReference>
<accession>K3WMF6</accession>
<dbReference type="InterPro" id="IPR042099">
    <property type="entry name" value="ANL_N_sf"/>
</dbReference>
<dbReference type="OMA" id="ADIHESH"/>
<feature type="domain" description="AMP-dependent synthetase/ligase" evidence="3">
    <location>
        <begin position="31"/>
        <end position="267"/>
    </location>
</feature>
<reference evidence="5" key="2">
    <citation type="submission" date="2010-04" db="EMBL/GenBank/DDBJ databases">
        <authorList>
            <person name="Buell R."/>
            <person name="Hamilton J."/>
            <person name="Hostetler J."/>
        </authorList>
    </citation>
    <scope>NUCLEOTIDE SEQUENCE [LARGE SCALE GENOMIC DNA]</scope>
    <source>
        <strain evidence="5">DAOM:BR144</strain>
    </source>
</reference>
<evidence type="ECO:0000313" key="5">
    <source>
        <dbReference type="Proteomes" id="UP000019132"/>
    </source>
</evidence>
<dbReference type="InterPro" id="IPR000873">
    <property type="entry name" value="AMP-dep_synth/lig_dom"/>
</dbReference>
<dbReference type="STRING" id="431595.K3WMF6"/>
<reference evidence="5" key="1">
    <citation type="journal article" date="2010" name="Genome Biol.">
        <title>Genome sequence of the necrotrophic plant pathogen Pythium ultimum reveals original pathogenicity mechanisms and effector repertoire.</title>
        <authorList>
            <person name="Levesque C.A."/>
            <person name="Brouwer H."/>
            <person name="Cano L."/>
            <person name="Hamilton J.P."/>
            <person name="Holt C."/>
            <person name="Huitema E."/>
            <person name="Raffaele S."/>
            <person name="Robideau G.P."/>
            <person name="Thines M."/>
            <person name="Win J."/>
            <person name="Zerillo M.M."/>
            <person name="Beakes G.W."/>
            <person name="Boore J.L."/>
            <person name="Busam D."/>
            <person name="Dumas B."/>
            <person name="Ferriera S."/>
            <person name="Fuerstenberg S.I."/>
            <person name="Gachon C.M."/>
            <person name="Gaulin E."/>
            <person name="Govers F."/>
            <person name="Grenville-Briggs L."/>
            <person name="Horner N."/>
            <person name="Hostetler J."/>
            <person name="Jiang R.H."/>
            <person name="Johnson J."/>
            <person name="Krajaejun T."/>
            <person name="Lin H."/>
            <person name="Meijer H.J."/>
            <person name="Moore B."/>
            <person name="Morris P."/>
            <person name="Phuntmart V."/>
            <person name="Puiu D."/>
            <person name="Shetty J."/>
            <person name="Stajich J.E."/>
            <person name="Tripathy S."/>
            <person name="Wawra S."/>
            <person name="van West P."/>
            <person name="Whitty B.R."/>
            <person name="Coutinho P.M."/>
            <person name="Henrissat B."/>
            <person name="Martin F."/>
            <person name="Thomas P.D."/>
            <person name="Tyler B.M."/>
            <person name="De Vries R.P."/>
            <person name="Kamoun S."/>
            <person name="Yandell M."/>
            <person name="Tisserat N."/>
            <person name="Buell C.R."/>
        </authorList>
    </citation>
    <scope>NUCLEOTIDE SEQUENCE</scope>
    <source>
        <strain evidence="5">DAOM:BR144</strain>
    </source>
</reference>
<proteinExistence type="inferred from homology"/>
<dbReference type="Pfam" id="PF00501">
    <property type="entry name" value="AMP-binding"/>
    <property type="match status" value="1"/>
</dbReference>
<dbReference type="PANTHER" id="PTHR24096:SF149">
    <property type="entry name" value="AMP-BINDING DOMAIN-CONTAINING PROTEIN-RELATED"/>
    <property type="match status" value="1"/>
</dbReference>
<comment type="similarity">
    <text evidence="1">Belongs to the ATP-dependent AMP-binding enzyme family.</text>
</comment>
<dbReference type="Gene3D" id="3.40.50.12780">
    <property type="entry name" value="N-terminal domain of ligase-like"/>
    <property type="match status" value="1"/>
</dbReference>
<keyword evidence="2" id="KW-0436">Ligase</keyword>
<dbReference type="AlphaFoldDB" id="K3WMF6"/>
<name>K3WMF6_GLOUD</name>
<dbReference type="HOGENOM" id="CLU_000022_59_4_1"/>
<dbReference type="Proteomes" id="UP000019132">
    <property type="component" value="Unassembled WGS sequence"/>
</dbReference>
<keyword evidence="5" id="KW-1185">Reference proteome</keyword>
<dbReference type="VEuPathDB" id="FungiDB:PYU1_G006136"/>
<protein>
    <recommendedName>
        <fullName evidence="3">AMP-dependent synthetase/ligase domain-containing protein</fullName>
    </recommendedName>
</protein>
<sequence length="288" mass="31603">MVYASPYGNVPIPADKSIWDFVEQHGSSALADAPAFICGLTARTVTFAQLLTRAKLLVAGLHTNGIRKGDVVILHSFNCVEYPIVFFALNRLGVICSPSSPLFTAQELSDQMELSKAKAIISHKALAQVAVNAAKRADIHESHLVAKNLPFPALPRISPHDVVTLPFSSGTTARPKGVELTAHAMLAIAIDFSYLDRPGPLSLGLLPFFHIMATMLFHSCVYKGRALVVLPRFEPEIFLQVVEKYKLEKLIIAPPVALFLAQHPMVANKWAAVARHWALKSKEWPRSE</sequence>
<dbReference type="EMBL" id="GL376625">
    <property type="status" value="NOT_ANNOTATED_CDS"/>
    <property type="molecule type" value="Genomic_DNA"/>
</dbReference>
<evidence type="ECO:0000313" key="4">
    <source>
        <dbReference type="EnsemblProtists" id="PYU1_T006148"/>
    </source>
</evidence>
<organism evidence="4 5">
    <name type="scientific">Globisporangium ultimum (strain ATCC 200006 / CBS 805.95 / DAOM BR144)</name>
    <name type="common">Pythium ultimum</name>
    <dbReference type="NCBI Taxonomy" id="431595"/>
    <lineage>
        <taxon>Eukaryota</taxon>
        <taxon>Sar</taxon>
        <taxon>Stramenopiles</taxon>
        <taxon>Oomycota</taxon>
        <taxon>Peronosporomycetes</taxon>
        <taxon>Pythiales</taxon>
        <taxon>Pythiaceae</taxon>
        <taxon>Globisporangium</taxon>
    </lineage>
</organism>
<evidence type="ECO:0000256" key="1">
    <source>
        <dbReference type="ARBA" id="ARBA00006432"/>
    </source>
</evidence>